<dbReference type="OrthoDB" id="9803495at2"/>
<dbReference type="GO" id="GO:0005886">
    <property type="term" value="C:plasma membrane"/>
    <property type="evidence" value="ECO:0007669"/>
    <property type="project" value="UniProtKB-SubCell"/>
</dbReference>
<keyword evidence="12" id="KW-1185">Reference proteome</keyword>
<feature type="transmembrane region" description="Helical" evidence="9">
    <location>
        <begin position="144"/>
        <end position="166"/>
    </location>
</feature>
<evidence type="ECO:0000256" key="9">
    <source>
        <dbReference type="SAM" id="Phobius"/>
    </source>
</evidence>
<dbReference type="Proteomes" id="UP000216444">
    <property type="component" value="Unassembled WGS sequence"/>
</dbReference>
<reference evidence="11 12" key="1">
    <citation type="journal article" date="2017" name="BMC Genomics">
        <title>Comparative genomic and phylogenomic analyses of the Bifidobacteriaceae family.</title>
        <authorList>
            <person name="Lugli G.A."/>
            <person name="Milani C."/>
            <person name="Turroni F."/>
            <person name="Duranti S."/>
            <person name="Mancabelli L."/>
            <person name="Mangifesta M."/>
            <person name="Ferrario C."/>
            <person name="Modesto M."/>
            <person name="Mattarelli P."/>
            <person name="Jiri K."/>
            <person name="van Sinderen D."/>
            <person name="Ventura M."/>
        </authorList>
    </citation>
    <scope>NUCLEOTIDE SEQUENCE [LARGE SCALE GENOMIC DNA]</scope>
    <source>
        <strain evidence="11 12">DSM 100201</strain>
    </source>
</reference>
<feature type="transmembrane region" description="Helical" evidence="9">
    <location>
        <begin position="80"/>
        <end position="98"/>
    </location>
</feature>
<feature type="transmembrane region" description="Helical" evidence="9">
    <location>
        <begin position="25"/>
        <end position="43"/>
    </location>
</feature>
<dbReference type="Gene3D" id="1.10.1760.20">
    <property type="match status" value="1"/>
</dbReference>
<evidence type="ECO:0000313" key="11">
    <source>
        <dbReference type="EMBL" id="OZG58697.1"/>
    </source>
</evidence>
<evidence type="ECO:0000256" key="3">
    <source>
        <dbReference type="ARBA" id="ARBA00022448"/>
    </source>
</evidence>
<name>A0A261FHS4_9BIFI</name>
<comment type="similarity">
    <text evidence="2 8">Belongs to the BioY family.</text>
</comment>
<evidence type="ECO:0000256" key="2">
    <source>
        <dbReference type="ARBA" id="ARBA00010692"/>
    </source>
</evidence>
<evidence type="ECO:0000256" key="5">
    <source>
        <dbReference type="ARBA" id="ARBA00022692"/>
    </source>
</evidence>
<feature type="transmembrane region" description="Helical" evidence="9">
    <location>
        <begin position="186"/>
        <end position="203"/>
    </location>
</feature>
<dbReference type="Proteomes" id="UP000412028">
    <property type="component" value="Unassembled WGS sequence"/>
</dbReference>
<protein>
    <recommendedName>
        <fullName evidence="8">Biotin transporter</fullName>
    </recommendedName>
</protein>
<evidence type="ECO:0000313" key="10">
    <source>
        <dbReference type="EMBL" id="KAA8831214.1"/>
    </source>
</evidence>
<dbReference type="PIRSF" id="PIRSF016661">
    <property type="entry name" value="BioY"/>
    <property type="match status" value="1"/>
</dbReference>
<dbReference type="Pfam" id="PF02632">
    <property type="entry name" value="BioY"/>
    <property type="match status" value="1"/>
</dbReference>
<keyword evidence="3 8" id="KW-0813">Transport</keyword>
<keyword evidence="4 8" id="KW-1003">Cell membrane</keyword>
<evidence type="ECO:0000256" key="4">
    <source>
        <dbReference type="ARBA" id="ARBA00022475"/>
    </source>
</evidence>
<dbReference type="PANTHER" id="PTHR34295:SF4">
    <property type="entry name" value="BIOTIN TRANSPORTER BIOY-RELATED"/>
    <property type="match status" value="1"/>
</dbReference>
<reference evidence="10 13" key="2">
    <citation type="journal article" date="2019" name="Syst. Appl. Microbiol.">
        <title>Characterization of Bifidobacterium species in feaces of the Egyptian fruit bat: Description of B. vespertilionis sp. nov. and B. rousetti sp. nov.</title>
        <authorList>
            <person name="Modesto M."/>
            <person name="Satti M."/>
            <person name="Watanabe K."/>
            <person name="Puglisi E."/>
            <person name="Morelli L."/>
            <person name="Huang C.-H."/>
            <person name="Liou J.-S."/>
            <person name="Miyashita M."/>
            <person name="Tamura T."/>
            <person name="Saito S."/>
            <person name="Mori K."/>
            <person name="Huang L."/>
            <person name="Sciavilla P."/>
            <person name="Sandri C."/>
            <person name="Spiezio C."/>
            <person name="Vitali F."/>
            <person name="Cavalieri D."/>
            <person name="Perpetuini G."/>
            <person name="Tofalo R."/>
            <person name="Bonetti A."/>
            <person name="Arita M."/>
            <person name="Mattarelli P."/>
        </authorList>
    </citation>
    <scope>NUCLEOTIDE SEQUENCE [LARGE SCALE GENOMIC DNA]</scope>
    <source>
        <strain evidence="10 13">RST7</strain>
    </source>
</reference>
<evidence type="ECO:0000256" key="7">
    <source>
        <dbReference type="ARBA" id="ARBA00023136"/>
    </source>
</evidence>
<dbReference type="EMBL" id="MWWV01000003">
    <property type="protein sequence ID" value="OZG58697.1"/>
    <property type="molecule type" value="Genomic_DNA"/>
</dbReference>
<dbReference type="InterPro" id="IPR003784">
    <property type="entry name" value="BioY"/>
</dbReference>
<dbReference type="EMBL" id="RZUI01000003">
    <property type="protein sequence ID" value="KAA8831214.1"/>
    <property type="molecule type" value="Genomic_DNA"/>
</dbReference>
<evidence type="ECO:0000313" key="12">
    <source>
        <dbReference type="Proteomes" id="UP000216444"/>
    </source>
</evidence>
<feature type="transmembrane region" description="Helical" evidence="9">
    <location>
        <begin position="55"/>
        <end position="73"/>
    </location>
</feature>
<dbReference type="AlphaFoldDB" id="A0A261FHS4"/>
<dbReference type="RefSeq" id="WP_094662212.1">
    <property type="nucleotide sequence ID" value="NZ_MWWV01000003.1"/>
</dbReference>
<comment type="caution">
    <text evidence="11">The sequence shown here is derived from an EMBL/GenBank/DDBJ whole genome shotgun (WGS) entry which is preliminary data.</text>
</comment>
<keyword evidence="7 8" id="KW-0472">Membrane</keyword>
<keyword evidence="5 9" id="KW-0812">Transmembrane</keyword>
<accession>A0A261FHS4</accession>
<comment type="subcellular location">
    <subcellularLocation>
        <location evidence="1 8">Cell membrane</location>
        <topology evidence="1 8">Multi-pass membrane protein</topology>
    </subcellularLocation>
</comment>
<dbReference type="PANTHER" id="PTHR34295">
    <property type="entry name" value="BIOTIN TRANSPORTER BIOY"/>
    <property type="match status" value="1"/>
</dbReference>
<organism evidence="11 12">
    <name type="scientific">Bifidobacterium tissieri</name>
    <dbReference type="NCBI Taxonomy" id="1630162"/>
    <lineage>
        <taxon>Bacteria</taxon>
        <taxon>Bacillati</taxon>
        <taxon>Actinomycetota</taxon>
        <taxon>Actinomycetes</taxon>
        <taxon>Bifidobacteriales</taxon>
        <taxon>Bifidobacteriaceae</taxon>
        <taxon>Bifidobacterium</taxon>
    </lineage>
</organism>
<proteinExistence type="inferred from homology"/>
<evidence type="ECO:0000313" key="13">
    <source>
        <dbReference type="Proteomes" id="UP000412028"/>
    </source>
</evidence>
<evidence type="ECO:0000256" key="8">
    <source>
        <dbReference type="PIRNR" id="PIRNR016661"/>
    </source>
</evidence>
<keyword evidence="6 9" id="KW-1133">Transmembrane helix</keyword>
<evidence type="ECO:0000256" key="6">
    <source>
        <dbReference type="ARBA" id="ARBA00022989"/>
    </source>
</evidence>
<gene>
    <name evidence="11" type="ORF">BTIS_0418</name>
    <name evidence="10" type="ORF">EMO89_04020</name>
</gene>
<dbReference type="GO" id="GO:0015225">
    <property type="term" value="F:biotin transmembrane transporter activity"/>
    <property type="evidence" value="ECO:0007669"/>
    <property type="project" value="UniProtKB-UniRule"/>
</dbReference>
<evidence type="ECO:0000256" key="1">
    <source>
        <dbReference type="ARBA" id="ARBA00004651"/>
    </source>
</evidence>
<feature type="transmembrane region" description="Helical" evidence="9">
    <location>
        <begin position="104"/>
        <end position="124"/>
    </location>
</feature>
<sequence length="205" mass="20583">MNAQHSNQPLSEVSRTADSTRARRLLVSGAKVLLFAGLMWASAAAGEIPVPGTPVPITLQTFVVMLAALTLSWREAGSSMAVYLAAGAAGLPVFAGGASTAALFGPSAGFLIGFLPGVIVAALLRGKARTGSVAQRALTALRYFGASLIGCVVVVYAFGFVIQSALTGAPIATVALASMGFVAGDLIKAAVASLACAGFSGFARH</sequence>